<keyword evidence="3" id="KW-1003">Cell membrane</keyword>
<evidence type="ECO:0000256" key="2">
    <source>
        <dbReference type="ARBA" id="ARBA00006228"/>
    </source>
</evidence>
<keyword evidence="10" id="KW-1185">Reference proteome</keyword>
<keyword evidence="4 8" id="KW-0812">Transmembrane</keyword>
<feature type="compositionally biased region" description="Basic and acidic residues" evidence="7">
    <location>
        <begin position="216"/>
        <end position="226"/>
    </location>
</feature>
<accession>A0A495JPH5</accession>
<evidence type="ECO:0000313" key="9">
    <source>
        <dbReference type="EMBL" id="RKR90873.1"/>
    </source>
</evidence>
<evidence type="ECO:0000256" key="7">
    <source>
        <dbReference type="SAM" id="MobiDB-lite"/>
    </source>
</evidence>
<dbReference type="Proteomes" id="UP000277671">
    <property type="component" value="Unassembled WGS sequence"/>
</dbReference>
<proteinExistence type="inferred from homology"/>
<keyword evidence="6 8" id="KW-0472">Membrane</keyword>
<dbReference type="PANTHER" id="PTHR34584:SF1">
    <property type="entry name" value="NA(+)_H(+) ANTIPORTER SUBUNIT E1"/>
    <property type="match status" value="1"/>
</dbReference>
<dbReference type="GO" id="GO:0008324">
    <property type="term" value="F:monoatomic cation transmembrane transporter activity"/>
    <property type="evidence" value="ECO:0007669"/>
    <property type="project" value="InterPro"/>
</dbReference>
<evidence type="ECO:0000256" key="8">
    <source>
        <dbReference type="SAM" id="Phobius"/>
    </source>
</evidence>
<dbReference type="EMBL" id="RBKT01000001">
    <property type="protein sequence ID" value="RKR90873.1"/>
    <property type="molecule type" value="Genomic_DNA"/>
</dbReference>
<evidence type="ECO:0000256" key="3">
    <source>
        <dbReference type="ARBA" id="ARBA00022475"/>
    </source>
</evidence>
<dbReference type="OrthoDB" id="3556991at2"/>
<dbReference type="AlphaFoldDB" id="A0A495JPH5"/>
<gene>
    <name evidence="9" type="ORF">BDK92_5257</name>
</gene>
<dbReference type="NCBIfam" id="NF006521">
    <property type="entry name" value="PRK08965.1-5"/>
    <property type="match status" value="1"/>
</dbReference>
<dbReference type="GO" id="GO:0005886">
    <property type="term" value="C:plasma membrane"/>
    <property type="evidence" value="ECO:0007669"/>
    <property type="project" value="UniProtKB-SubCell"/>
</dbReference>
<reference evidence="9 10" key="1">
    <citation type="submission" date="2018-10" db="EMBL/GenBank/DDBJ databases">
        <title>Sequencing the genomes of 1000 actinobacteria strains.</title>
        <authorList>
            <person name="Klenk H.-P."/>
        </authorList>
    </citation>
    <scope>NUCLEOTIDE SEQUENCE [LARGE SCALE GENOMIC DNA]</scope>
    <source>
        <strain evidence="9 10">DSM 45175</strain>
    </source>
</reference>
<evidence type="ECO:0000256" key="1">
    <source>
        <dbReference type="ARBA" id="ARBA00004651"/>
    </source>
</evidence>
<feature type="transmembrane region" description="Helical" evidence="8">
    <location>
        <begin position="42"/>
        <end position="61"/>
    </location>
</feature>
<evidence type="ECO:0000313" key="10">
    <source>
        <dbReference type="Proteomes" id="UP000277671"/>
    </source>
</evidence>
<comment type="similarity">
    <text evidence="2">Belongs to the CPA3 antiporters (TC 2.A.63) subunit E family.</text>
</comment>
<feature type="compositionally biased region" description="Pro residues" evidence="7">
    <location>
        <begin position="192"/>
        <end position="208"/>
    </location>
</feature>
<dbReference type="InterPro" id="IPR002758">
    <property type="entry name" value="Cation_antiport_E"/>
</dbReference>
<protein>
    <submittedName>
        <fullName evidence="9">Multisubunit sodium/proton antiporter MrpE subunit</fullName>
    </submittedName>
</protein>
<comment type="caution">
    <text evidence="9">The sequence shown here is derived from an EMBL/GenBank/DDBJ whole genome shotgun (WGS) entry which is preliminary data.</text>
</comment>
<name>A0A495JPH5_9ACTN</name>
<sequence length="226" mass="24095">MSAPPPATTGRAVTSRGRWRDQLVTVIWLVLVWNLLWGEFTWGNVLGGTLVALVVLIFFPLPRVTFDGRIRPVAVLRFVGRFLFELVTASCQVALVAVRPGAAPRSAIIAVPLRVGSDLNLALTAEALSLVPGTLIVEAVRSTGTLYVHVLDVRDTVDVERARRDVLALERRIIRATGSAAELRLVNAPGPFSDPPVPGPPAPGPSPHGPASGEPPTERTDEGASE</sequence>
<evidence type="ECO:0000256" key="5">
    <source>
        <dbReference type="ARBA" id="ARBA00022989"/>
    </source>
</evidence>
<organism evidence="9 10">
    <name type="scientific">Micromonospora pisi</name>
    <dbReference type="NCBI Taxonomy" id="589240"/>
    <lineage>
        <taxon>Bacteria</taxon>
        <taxon>Bacillati</taxon>
        <taxon>Actinomycetota</taxon>
        <taxon>Actinomycetes</taxon>
        <taxon>Micromonosporales</taxon>
        <taxon>Micromonosporaceae</taxon>
        <taxon>Micromonospora</taxon>
    </lineage>
</organism>
<keyword evidence="5 8" id="KW-1133">Transmembrane helix</keyword>
<evidence type="ECO:0000256" key="4">
    <source>
        <dbReference type="ARBA" id="ARBA00022692"/>
    </source>
</evidence>
<evidence type="ECO:0000256" key="6">
    <source>
        <dbReference type="ARBA" id="ARBA00023136"/>
    </source>
</evidence>
<dbReference type="Pfam" id="PF01899">
    <property type="entry name" value="MNHE"/>
    <property type="match status" value="1"/>
</dbReference>
<comment type="subcellular location">
    <subcellularLocation>
        <location evidence="1">Cell membrane</location>
        <topology evidence="1">Multi-pass membrane protein</topology>
    </subcellularLocation>
</comment>
<feature type="region of interest" description="Disordered" evidence="7">
    <location>
        <begin position="185"/>
        <end position="226"/>
    </location>
</feature>
<dbReference type="PANTHER" id="PTHR34584">
    <property type="entry name" value="NA(+)/H(+) ANTIPORTER SUBUNIT E1"/>
    <property type="match status" value="1"/>
</dbReference>
<dbReference type="RefSeq" id="WP_121159072.1">
    <property type="nucleotide sequence ID" value="NZ_RBKT01000001.1"/>
</dbReference>